<organism evidence="1">
    <name type="scientific">marine metagenome</name>
    <dbReference type="NCBI Taxonomy" id="408172"/>
    <lineage>
        <taxon>unclassified sequences</taxon>
        <taxon>metagenomes</taxon>
        <taxon>ecological metagenomes</taxon>
    </lineage>
</organism>
<protein>
    <submittedName>
        <fullName evidence="1">Uncharacterized protein</fullName>
    </submittedName>
</protein>
<proteinExistence type="predicted"/>
<sequence length="263" mass="29703">NPAKTPRTAIADVTLDKNNKAWLSLFNVGVSIFDPIEKTFLSLNADPNNPGSITDSQIESIVKDRSGAMWLGGARSLMKHDPEKKKFNLISNSPTADIRSSFNDFWGIFIDSNEDLWAGSVFRGNGVDHINLKTKEVVNHVPKKASDARGVALWYLAEDAGGRIWGRTTYDLPISDANKSEFTGGWETANITFKETGSFNHYLLDKENRFWVFTEKKTWWVEFQGDSIVWTDVATKQENLKDIINLNHPIESKNNEFFVVQKS</sequence>
<feature type="non-terminal residue" evidence="1">
    <location>
        <position position="263"/>
    </location>
</feature>
<dbReference type="Gene3D" id="2.130.10.10">
    <property type="entry name" value="YVTN repeat-like/Quinoprotein amine dehydrogenase"/>
    <property type="match status" value="1"/>
</dbReference>
<gene>
    <name evidence="1" type="ORF">METZ01_LOCUS434992</name>
</gene>
<feature type="non-terminal residue" evidence="1">
    <location>
        <position position="1"/>
    </location>
</feature>
<dbReference type="AlphaFoldDB" id="A0A382YHZ9"/>
<dbReference type="EMBL" id="UINC01175488">
    <property type="protein sequence ID" value="SVD82138.1"/>
    <property type="molecule type" value="Genomic_DNA"/>
</dbReference>
<dbReference type="InterPro" id="IPR015943">
    <property type="entry name" value="WD40/YVTN_repeat-like_dom_sf"/>
</dbReference>
<evidence type="ECO:0000313" key="1">
    <source>
        <dbReference type="EMBL" id="SVD82138.1"/>
    </source>
</evidence>
<name>A0A382YHZ9_9ZZZZ</name>
<accession>A0A382YHZ9</accession>
<dbReference type="SUPFAM" id="SSF63829">
    <property type="entry name" value="Calcium-dependent phosphotriesterase"/>
    <property type="match status" value="1"/>
</dbReference>
<reference evidence="1" key="1">
    <citation type="submission" date="2018-05" db="EMBL/GenBank/DDBJ databases">
        <authorList>
            <person name="Lanie J.A."/>
            <person name="Ng W.-L."/>
            <person name="Kazmierczak K.M."/>
            <person name="Andrzejewski T.M."/>
            <person name="Davidsen T.M."/>
            <person name="Wayne K.J."/>
            <person name="Tettelin H."/>
            <person name="Glass J.I."/>
            <person name="Rusch D."/>
            <person name="Podicherti R."/>
            <person name="Tsui H.-C.T."/>
            <person name="Winkler M.E."/>
        </authorList>
    </citation>
    <scope>NUCLEOTIDE SEQUENCE</scope>
</reference>